<organism evidence="7 8">
    <name type="scientific">Solirubrobacter pauli</name>
    <dbReference type="NCBI Taxonomy" id="166793"/>
    <lineage>
        <taxon>Bacteria</taxon>
        <taxon>Bacillati</taxon>
        <taxon>Actinomycetota</taxon>
        <taxon>Thermoleophilia</taxon>
        <taxon>Solirubrobacterales</taxon>
        <taxon>Solirubrobacteraceae</taxon>
        <taxon>Solirubrobacter</taxon>
    </lineage>
</organism>
<evidence type="ECO:0000313" key="8">
    <source>
        <dbReference type="Proteomes" id="UP000278962"/>
    </source>
</evidence>
<dbReference type="AlphaFoldDB" id="A0A660L9N0"/>
<comment type="catalytic activity">
    <reaction evidence="5">
        <text>O-phospho-L-tyrosyl-[protein] + H2O = L-tyrosyl-[protein] + phosphate</text>
        <dbReference type="Rhea" id="RHEA:10684"/>
        <dbReference type="Rhea" id="RHEA-COMP:10136"/>
        <dbReference type="Rhea" id="RHEA-COMP:20101"/>
        <dbReference type="ChEBI" id="CHEBI:15377"/>
        <dbReference type="ChEBI" id="CHEBI:43474"/>
        <dbReference type="ChEBI" id="CHEBI:46858"/>
        <dbReference type="ChEBI" id="CHEBI:61978"/>
        <dbReference type="EC" id="3.1.3.48"/>
    </reaction>
</comment>
<evidence type="ECO:0000256" key="5">
    <source>
        <dbReference type="ARBA" id="ARBA00051722"/>
    </source>
</evidence>
<feature type="region of interest" description="Disordered" evidence="6">
    <location>
        <begin position="246"/>
        <end position="269"/>
    </location>
</feature>
<dbReference type="OrthoDB" id="9788539at2"/>
<keyword evidence="4" id="KW-0904">Protein phosphatase</keyword>
<dbReference type="EMBL" id="RBIL01000001">
    <property type="protein sequence ID" value="RKQ91787.1"/>
    <property type="molecule type" value="Genomic_DNA"/>
</dbReference>
<dbReference type="Proteomes" id="UP000278962">
    <property type="component" value="Unassembled WGS sequence"/>
</dbReference>
<reference evidence="7 8" key="1">
    <citation type="submission" date="2018-10" db="EMBL/GenBank/DDBJ databases">
        <title>Genomic Encyclopedia of Archaeal and Bacterial Type Strains, Phase II (KMG-II): from individual species to whole genera.</title>
        <authorList>
            <person name="Goeker M."/>
        </authorList>
    </citation>
    <scope>NUCLEOTIDE SEQUENCE [LARGE SCALE GENOMIC DNA]</scope>
    <source>
        <strain evidence="7 8">DSM 14954</strain>
    </source>
</reference>
<dbReference type="GO" id="GO:0004725">
    <property type="term" value="F:protein tyrosine phosphatase activity"/>
    <property type="evidence" value="ECO:0007669"/>
    <property type="project" value="UniProtKB-EC"/>
</dbReference>
<dbReference type="GO" id="GO:0030145">
    <property type="term" value="F:manganese ion binding"/>
    <property type="evidence" value="ECO:0007669"/>
    <property type="project" value="InterPro"/>
</dbReference>
<dbReference type="PIRSF" id="PIRSF016557">
    <property type="entry name" value="Caps_synth_CpsB"/>
    <property type="match status" value="1"/>
</dbReference>
<gene>
    <name evidence="7" type="ORF">C8N24_1617</name>
</gene>
<evidence type="ECO:0000256" key="3">
    <source>
        <dbReference type="ARBA" id="ARBA00022801"/>
    </source>
</evidence>
<keyword evidence="3" id="KW-0378">Hydrolase</keyword>
<feature type="compositionally biased region" description="Basic residues" evidence="6">
    <location>
        <begin position="258"/>
        <end position="269"/>
    </location>
</feature>
<evidence type="ECO:0000256" key="6">
    <source>
        <dbReference type="SAM" id="MobiDB-lite"/>
    </source>
</evidence>
<protein>
    <recommendedName>
        <fullName evidence="2">protein-tyrosine-phosphatase</fullName>
        <ecNumber evidence="2">3.1.3.48</ecNumber>
    </recommendedName>
</protein>
<keyword evidence="8" id="KW-1185">Reference proteome</keyword>
<evidence type="ECO:0000256" key="2">
    <source>
        <dbReference type="ARBA" id="ARBA00013064"/>
    </source>
</evidence>
<evidence type="ECO:0000313" key="7">
    <source>
        <dbReference type="EMBL" id="RKQ91787.1"/>
    </source>
</evidence>
<dbReference type="PANTHER" id="PTHR39181:SF1">
    <property type="entry name" value="TYROSINE-PROTEIN PHOSPHATASE YWQE"/>
    <property type="match status" value="1"/>
</dbReference>
<evidence type="ECO:0000256" key="4">
    <source>
        <dbReference type="ARBA" id="ARBA00022912"/>
    </source>
</evidence>
<dbReference type="Gene3D" id="3.20.20.140">
    <property type="entry name" value="Metal-dependent hydrolases"/>
    <property type="match status" value="1"/>
</dbReference>
<dbReference type="InterPro" id="IPR016195">
    <property type="entry name" value="Pol/histidinol_Pase-like"/>
</dbReference>
<dbReference type="SUPFAM" id="SSF89550">
    <property type="entry name" value="PHP domain-like"/>
    <property type="match status" value="1"/>
</dbReference>
<accession>A0A660L9N0</accession>
<name>A0A660L9N0_9ACTN</name>
<dbReference type="EC" id="3.1.3.48" evidence="2"/>
<dbReference type="InterPro" id="IPR016667">
    <property type="entry name" value="Caps_polysacc_synth_CpsB/CapC"/>
</dbReference>
<comment type="similarity">
    <text evidence="1">Belongs to the metallo-dependent hydrolases superfamily. CpsB/CapC family.</text>
</comment>
<dbReference type="Pfam" id="PF19567">
    <property type="entry name" value="CpsB_CapC"/>
    <property type="match status" value="1"/>
</dbReference>
<proteinExistence type="inferred from homology"/>
<comment type="caution">
    <text evidence="7">The sequence shown here is derived from an EMBL/GenBank/DDBJ whole genome shotgun (WGS) entry which is preliminary data.</text>
</comment>
<evidence type="ECO:0000256" key="1">
    <source>
        <dbReference type="ARBA" id="ARBA00005750"/>
    </source>
</evidence>
<dbReference type="PANTHER" id="PTHR39181">
    <property type="entry name" value="TYROSINE-PROTEIN PHOSPHATASE YWQE"/>
    <property type="match status" value="1"/>
</dbReference>
<dbReference type="RefSeq" id="WP_121249549.1">
    <property type="nucleotide sequence ID" value="NZ_RBIL01000001.1"/>
</dbReference>
<sequence length="269" mass="28859">MRSVASICVPDGDRALIDLHAHLLPGLDDGPADDAGSLALAEHVAATGTRTIVATPHLRQDFPDVRVPELPGRVAALQALLRDRGVDLEVLVGGEVDTVWAQHQSDETLRAVSYGGRGTDLLVETPYGELPPVLEELLFRIRTRGFRVLLAHPERNPSFQRDPERLGRIVDGGVLVQVTASSLTAGKRSRSCALAHALIAEGRAHVIAGDLHSVGGRAGLAEALETTDHPRARWMVTDAPAAILAGEPLPPAPSAAAPKRRRWNLKRER</sequence>